<dbReference type="Ensembl" id="ENSPTIT00000022982.1">
    <property type="protein sequence ID" value="ENSPTIP00000018698.1"/>
    <property type="gene ID" value="ENSPTIG00000016753.1"/>
</dbReference>
<reference evidence="2" key="1">
    <citation type="submission" date="2025-08" db="UniProtKB">
        <authorList>
            <consortium name="Ensembl"/>
        </authorList>
    </citation>
    <scope>IDENTIFICATION</scope>
</reference>
<accession>A0A8C9K977</accession>
<protein>
    <submittedName>
        <fullName evidence="2">PAXX non-homologous end joining factor</fullName>
    </submittedName>
</protein>
<name>A0A8C9K977_PANTA</name>
<proteinExistence type="predicted"/>
<dbReference type="GO" id="GO:0005654">
    <property type="term" value="C:nucleoplasm"/>
    <property type="evidence" value="ECO:0007669"/>
    <property type="project" value="Ensembl"/>
</dbReference>
<sequence>GWVGGVWTPFPQLCNCSPKIGAGSWVALRQAALGRFRSLGQLVTSPCALQKARLGLSAAEEITPRFRAACEQQAVTFALREDGASLTLSGGPWALDFELSKVPGPEAASRLQALTLGLAEQVCNLKRQLAGLQAAAAPPKKSPCLAGPQFFLPDPDPQRGGPGLGVRRRCPGESLINPGFKSKKPASGVDFDSP</sequence>
<dbReference type="AlphaFoldDB" id="A0A8C9K977"/>
<dbReference type="GO" id="GO:0035861">
    <property type="term" value="C:site of double-strand break"/>
    <property type="evidence" value="ECO:0007669"/>
    <property type="project" value="Ensembl"/>
</dbReference>
<dbReference type="GO" id="GO:0070182">
    <property type="term" value="F:DNA polymerase binding"/>
    <property type="evidence" value="ECO:0007669"/>
    <property type="project" value="Ensembl"/>
</dbReference>
<dbReference type="PANTHER" id="PTHR28586">
    <property type="entry name" value="PROTEIN PAXX"/>
    <property type="match status" value="1"/>
</dbReference>
<dbReference type="PANTHER" id="PTHR28586:SF1">
    <property type="entry name" value="PROTEIN PAXX"/>
    <property type="match status" value="1"/>
</dbReference>
<dbReference type="GO" id="GO:0070419">
    <property type="term" value="C:nonhomologous end joining complex"/>
    <property type="evidence" value="ECO:0007669"/>
    <property type="project" value="Ensembl"/>
</dbReference>
<dbReference type="GO" id="GO:0042803">
    <property type="term" value="F:protein homodimerization activity"/>
    <property type="evidence" value="ECO:0007669"/>
    <property type="project" value="Ensembl"/>
</dbReference>
<reference evidence="2" key="2">
    <citation type="submission" date="2025-09" db="UniProtKB">
        <authorList>
            <consortium name="Ensembl"/>
        </authorList>
    </citation>
    <scope>IDENTIFICATION</scope>
</reference>
<gene>
    <name evidence="2" type="primary">PAXX</name>
</gene>
<dbReference type="Pfam" id="PF15384">
    <property type="entry name" value="PAXX"/>
    <property type="match status" value="1"/>
</dbReference>
<evidence type="ECO:0000313" key="3">
    <source>
        <dbReference type="Proteomes" id="UP000675900"/>
    </source>
</evidence>
<keyword evidence="3" id="KW-1185">Reference proteome</keyword>
<dbReference type="GeneTree" id="ENSGT00390000000543"/>
<evidence type="ECO:0000256" key="1">
    <source>
        <dbReference type="SAM" id="MobiDB-lite"/>
    </source>
</evidence>
<dbReference type="InterPro" id="IPR027873">
    <property type="entry name" value="PAXX"/>
</dbReference>
<dbReference type="GO" id="GO:0006303">
    <property type="term" value="P:double-strand break repair via nonhomologous end joining"/>
    <property type="evidence" value="ECO:0007669"/>
    <property type="project" value="Ensembl"/>
</dbReference>
<dbReference type="GO" id="GO:0060090">
    <property type="term" value="F:molecular adaptor activity"/>
    <property type="evidence" value="ECO:0007669"/>
    <property type="project" value="Ensembl"/>
</dbReference>
<organism evidence="2 3">
    <name type="scientific">Panthera tigris altaica</name>
    <name type="common">Siberian tiger</name>
    <dbReference type="NCBI Taxonomy" id="74533"/>
    <lineage>
        <taxon>Eukaryota</taxon>
        <taxon>Metazoa</taxon>
        <taxon>Chordata</taxon>
        <taxon>Craniata</taxon>
        <taxon>Vertebrata</taxon>
        <taxon>Euteleostomi</taxon>
        <taxon>Mammalia</taxon>
        <taxon>Eutheria</taxon>
        <taxon>Laurasiatheria</taxon>
        <taxon>Carnivora</taxon>
        <taxon>Feliformia</taxon>
        <taxon>Felidae</taxon>
        <taxon>Pantherinae</taxon>
        <taxon>Panthera</taxon>
    </lineage>
</organism>
<dbReference type="GO" id="GO:0043564">
    <property type="term" value="C:Ku70:Ku80 complex"/>
    <property type="evidence" value="ECO:0007669"/>
    <property type="project" value="Ensembl"/>
</dbReference>
<evidence type="ECO:0000313" key="2">
    <source>
        <dbReference type="Ensembl" id="ENSPTIP00000018698.1"/>
    </source>
</evidence>
<feature type="region of interest" description="Disordered" evidence="1">
    <location>
        <begin position="146"/>
        <end position="194"/>
    </location>
</feature>
<dbReference type="Proteomes" id="UP000675900">
    <property type="component" value="Unassembled WGS sequence"/>
</dbReference>